<dbReference type="PANTHER" id="PTHR11461">
    <property type="entry name" value="SERINE PROTEASE INHIBITOR, SERPIN"/>
    <property type="match status" value="1"/>
</dbReference>
<reference evidence="4 5" key="2">
    <citation type="submission" date="2024-07" db="EMBL/GenBank/DDBJ databases">
        <authorList>
            <person name="Akdeniz Z."/>
        </authorList>
    </citation>
    <scope>NUCLEOTIDE SEQUENCE [LARGE SCALE GENOMIC DNA]</scope>
</reference>
<evidence type="ECO:0000313" key="4">
    <source>
        <dbReference type="EMBL" id="CAL6013029.1"/>
    </source>
</evidence>
<dbReference type="Gene3D" id="2.30.39.10">
    <property type="entry name" value="Alpha-1-antitrypsin, domain 1"/>
    <property type="match status" value="1"/>
</dbReference>
<dbReference type="EMBL" id="CATOUU010000884">
    <property type="protein sequence ID" value="CAI9957325.1"/>
    <property type="molecule type" value="Genomic_DNA"/>
</dbReference>
<feature type="domain" description="Serpin" evidence="2">
    <location>
        <begin position="41"/>
        <end position="161"/>
    </location>
</feature>
<evidence type="ECO:0000313" key="5">
    <source>
        <dbReference type="Proteomes" id="UP001642409"/>
    </source>
</evidence>
<dbReference type="InterPro" id="IPR023796">
    <property type="entry name" value="Serpin_dom"/>
</dbReference>
<keyword evidence="5" id="KW-1185">Reference proteome</keyword>
<evidence type="ECO:0000256" key="1">
    <source>
        <dbReference type="ARBA" id="ARBA00009500"/>
    </source>
</evidence>
<evidence type="ECO:0000259" key="2">
    <source>
        <dbReference type="Pfam" id="PF00079"/>
    </source>
</evidence>
<dbReference type="InterPro" id="IPR042178">
    <property type="entry name" value="Serpin_sf_1"/>
</dbReference>
<evidence type="ECO:0000313" key="3">
    <source>
        <dbReference type="EMBL" id="CAI9957325.1"/>
    </source>
</evidence>
<name>A0AA86UGN0_9EUKA</name>
<accession>A0AA86UGN0</accession>
<dbReference type="InterPro" id="IPR000215">
    <property type="entry name" value="Serpin_fam"/>
</dbReference>
<dbReference type="AlphaFoldDB" id="A0AA86UGN0"/>
<comment type="similarity">
    <text evidence="1">Belongs to the serpin family.</text>
</comment>
<dbReference type="EMBL" id="CAXDID020000067">
    <property type="protein sequence ID" value="CAL6013029.1"/>
    <property type="molecule type" value="Genomic_DNA"/>
</dbReference>
<dbReference type="GO" id="GO:0005615">
    <property type="term" value="C:extracellular space"/>
    <property type="evidence" value="ECO:0007669"/>
    <property type="project" value="InterPro"/>
</dbReference>
<comment type="caution">
    <text evidence="3">The sequence shown here is derived from an EMBL/GenBank/DDBJ whole genome shotgun (WGS) entry which is preliminary data.</text>
</comment>
<dbReference type="PANTHER" id="PTHR11461:SF211">
    <property type="entry name" value="GH10112P-RELATED"/>
    <property type="match status" value="1"/>
</dbReference>
<dbReference type="InterPro" id="IPR036186">
    <property type="entry name" value="Serpin_sf"/>
</dbReference>
<organism evidence="3">
    <name type="scientific">Hexamita inflata</name>
    <dbReference type="NCBI Taxonomy" id="28002"/>
    <lineage>
        <taxon>Eukaryota</taxon>
        <taxon>Metamonada</taxon>
        <taxon>Diplomonadida</taxon>
        <taxon>Hexamitidae</taxon>
        <taxon>Hexamitinae</taxon>
        <taxon>Hexamita</taxon>
    </lineage>
</organism>
<dbReference type="Gene3D" id="3.30.497.10">
    <property type="entry name" value="Antithrombin, subunit I, domain 2"/>
    <property type="match status" value="1"/>
</dbReference>
<dbReference type="InterPro" id="IPR042185">
    <property type="entry name" value="Serpin_sf_2"/>
</dbReference>
<proteinExistence type="inferred from homology"/>
<reference evidence="3" key="1">
    <citation type="submission" date="2023-06" db="EMBL/GenBank/DDBJ databases">
        <authorList>
            <person name="Kurt Z."/>
        </authorList>
    </citation>
    <scope>NUCLEOTIDE SEQUENCE</scope>
</reference>
<protein>
    <submittedName>
        <fullName evidence="3">Serpin 1</fullName>
    </submittedName>
    <submittedName>
        <fullName evidence="4">Serpin_1</fullName>
    </submittedName>
</protein>
<dbReference type="Pfam" id="PF00079">
    <property type="entry name" value="Serpin"/>
    <property type="match status" value="1"/>
</dbReference>
<dbReference type="Proteomes" id="UP001642409">
    <property type="component" value="Unassembled WGS sequence"/>
</dbReference>
<sequence>MLMMVDTLWLQRYVGFLMFIGQEEPVQQNSPLGEFSAFNAALCEKNLKVALLEETTTLELPRFKIESKFFLKEALTALGVKKIFNSVDCTKTLGEVLQVQDVIQKTFMEVNEEGTEAAAVTAIIELSYSKPVENKQMICDKPFWFLLVNEIGGIVFATSVVE</sequence>
<dbReference type="GO" id="GO:0004867">
    <property type="term" value="F:serine-type endopeptidase inhibitor activity"/>
    <property type="evidence" value="ECO:0007669"/>
    <property type="project" value="InterPro"/>
</dbReference>
<gene>
    <name evidence="4" type="ORF">HINF_LOCUS23592</name>
    <name evidence="3" type="ORF">HINF_LOCUS44970</name>
</gene>
<dbReference type="SUPFAM" id="SSF56574">
    <property type="entry name" value="Serpins"/>
    <property type="match status" value="1"/>
</dbReference>